<reference evidence="2 3" key="1">
    <citation type="submission" date="2020-03" db="EMBL/GenBank/DDBJ databases">
        <title>Draft Genome Sequence of Cudoniella acicularis.</title>
        <authorList>
            <person name="Buettner E."/>
            <person name="Kellner H."/>
        </authorList>
    </citation>
    <scope>NUCLEOTIDE SEQUENCE [LARGE SCALE GENOMIC DNA]</scope>
    <source>
        <strain evidence="2 3">DSM 108380</strain>
    </source>
</reference>
<dbReference type="PANTHER" id="PTHR39609">
    <property type="entry name" value="RFEG-RELATED"/>
    <property type="match status" value="1"/>
</dbReference>
<proteinExistence type="predicted"/>
<evidence type="ECO:0000313" key="2">
    <source>
        <dbReference type="EMBL" id="KAF4627850.1"/>
    </source>
</evidence>
<organism evidence="2 3">
    <name type="scientific">Cudoniella acicularis</name>
    <dbReference type="NCBI Taxonomy" id="354080"/>
    <lineage>
        <taxon>Eukaryota</taxon>
        <taxon>Fungi</taxon>
        <taxon>Dikarya</taxon>
        <taxon>Ascomycota</taxon>
        <taxon>Pezizomycotina</taxon>
        <taxon>Leotiomycetes</taxon>
        <taxon>Helotiales</taxon>
        <taxon>Tricladiaceae</taxon>
        <taxon>Cudoniella</taxon>
    </lineage>
</organism>
<name>A0A8H4RFC7_9HELO</name>
<feature type="compositionally biased region" description="Polar residues" evidence="1">
    <location>
        <begin position="351"/>
        <end position="362"/>
    </location>
</feature>
<feature type="compositionally biased region" description="Polar residues" evidence="1">
    <location>
        <begin position="513"/>
        <end position="522"/>
    </location>
</feature>
<accession>A0A8H4RFC7</accession>
<keyword evidence="3" id="KW-1185">Reference proteome</keyword>
<feature type="region of interest" description="Disordered" evidence="1">
    <location>
        <begin position="322"/>
        <end position="368"/>
    </location>
</feature>
<dbReference type="OrthoDB" id="4146887at2759"/>
<comment type="caution">
    <text evidence="2">The sequence shown here is derived from an EMBL/GenBank/DDBJ whole genome shotgun (WGS) entry which is preliminary data.</text>
</comment>
<dbReference type="Proteomes" id="UP000566819">
    <property type="component" value="Unassembled WGS sequence"/>
</dbReference>
<feature type="compositionally biased region" description="Polar residues" evidence="1">
    <location>
        <begin position="475"/>
        <end position="486"/>
    </location>
</feature>
<dbReference type="AlphaFoldDB" id="A0A8H4RFC7"/>
<evidence type="ECO:0000313" key="3">
    <source>
        <dbReference type="Proteomes" id="UP000566819"/>
    </source>
</evidence>
<dbReference type="EMBL" id="JAAMPI010000901">
    <property type="protein sequence ID" value="KAF4627850.1"/>
    <property type="molecule type" value="Genomic_DNA"/>
</dbReference>
<feature type="compositionally biased region" description="Low complexity" evidence="1">
    <location>
        <begin position="242"/>
        <end position="252"/>
    </location>
</feature>
<dbReference type="PANTHER" id="PTHR39609:SF1">
    <property type="entry name" value="RFEG"/>
    <property type="match status" value="1"/>
</dbReference>
<sequence>MAADEDSTKLYVIKAPYSEKDVYQLGEWFLLRQDINREVIMADITRYLGNDALVRPGNYEIPNSRNIIQGYFITAYTALTEAMIESLKEDSNRWEIEKEAALSPEVRIDQIRCVKCWEYVTKEFFPEFKSGGMIAHSQRYREKPIPRISIAEHVYESRYTGHVSRSYYHSGIFSVKPDCSQEGIAWAINNLKPKEKDLGVGFAGTSPPKTLIGNSDVTEKLPAETKGKDDTAETRAGNSLGNQEENASSSENSWICRHREHEREFENAMSKKQGLEHFAPTSSFGYHDDGKKSLLRYEDWDCREGSCGHPECMALKGFTKPESTCTSRASHSQRPMTSSRQNVRASPALSGKTSTGQPLKQSRGTDLEGERRVYYRDCGTQYSSDDFKGKAKCTRRLDSVSTHPYQVRYRTAVSAYPSRYGDFYRPTYSPLRSGSPNHDEIQRSLRLNYSRDLPNYEQQQSESPHYIPHSPLPSYYQSTDQDMGSQSRREQNLGFSGGEEQDTAYARQKEHYTSAQERSSTPYEAKPSVSPYRDGAPDYNCDFSSIEHARPPPLAHVYGGNTMANLYQYAQHPSREGKRIEYKSAPTFPHENGRFMDTWERVATSPAYEPPAPILPILGTWLEDQMQQAGYDDVSGGGERPQSWVVVENENRDEGEEEEMLDGDLEGQVDEGVEEMECSILIERENKSEVEGELEKPVHYEFCTCTLGRSK</sequence>
<protein>
    <submittedName>
        <fullName evidence="2">Uncharacterized protein</fullName>
    </submittedName>
</protein>
<evidence type="ECO:0000256" key="1">
    <source>
        <dbReference type="SAM" id="MobiDB-lite"/>
    </source>
</evidence>
<feature type="region of interest" description="Disordered" evidence="1">
    <location>
        <begin position="456"/>
        <end position="533"/>
    </location>
</feature>
<feature type="region of interest" description="Disordered" evidence="1">
    <location>
        <begin position="209"/>
        <end position="252"/>
    </location>
</feature>
<feature type="compositionally biased region" description="Basic and acidic residues" evidence="1">
    <location>
        <begin position="217"/>
        <end position="233"/>
    </location>
</feature>
<feature type="compositionally biased region" description="Polar residues" evidence="1">
    <location>
        <begin position="322"/>
        <end position="344"/>
    </location>
</feature>
<gene>
    <name evidence="2" type="ORF">G7Y89_g10308</name>
</gene>